<dbReference type="SUPFAM" id="SSF81340">
    <property type="entry name" value="Clc chloride channel"/>
    <property type="match status" value="1"/>
</dbReference>
<dbReference type="RefSeq" id="WP_085059104.1">
    <property type="nucleotide sequence ID" value="NZ_JAAZWO010000011.1"/>
</dbReference>
<evidence type="ECO:0000313" key="6">
    <source>
        <dbReference type="EMBL" id="MBC2398146.1"/>
    </source>
</evidence>
<organism evidence="6 7">
    <name type="scientific">Clostridium tetanomorphum</name>
    <dbReference type="NCBI Taxonomy" id="1553"/>
    <lineage>
        <taxon>Bacteria</taxon>
        <taxon>Bacillati</taxon>
        <taxon>Bacillota</taxon>
        <taxon>Clostridia</taxon>
        <taxon>Eubacteriales</taxon>
        <taxon>Clostridiaceae</taxon>
        <taxon>Clostridium</taxon>
    </lineage>
</organism>
<keyword evidence="4 5" id="KW-0472">Membrane</keyword>
<keyword evidence="3 5" id="KW-1133">Transmembrane helix</keyword>
<sequence length="455" mass="49244">MKRDMERDILEEYVLIASMIKWLLISIGIGFVVGGATAVFIKLVGTASEFTHRYKYYYLLMPIAFFLSSYIVLKLAPDAEGHGTEKAIEAVNKRAGKMNIKVVPVKLLTTLITIIFGGSVGMEGPATQIGAGISSKIGEVLKLNDVDRKRVVICGIASGFVGVFGSPVGAAVFAAEVLCIGQFAYLALFPSLISAFVSFFVGRSLGTKPLIQYFVNMKEFSTSVMLFRMIVFGMIIGVLAMAFIRFVNFVERCFQNLNIYQPLKGIIGGILVILVVLITGSEAYMGIGEEIIEKAVEGHAVNPFAFFWKTITTSFTLGSGGSGGILTPMLYVGATAGNVWANIVNGSTAFYAAIGMVSFLASCANTPIAGIVMSMELFGSEVGMYAAIVCVISYLIVGHKSIYPTQILVRSKTPSLFMDTDCEICKVDKKFVIKNSFLKRIVTNNNSNVDNKLNK</sequence>
<dbReference type="AlphaFoldDB" id="A0A923EBD8"/>
<protein>
    <submittedName>
        <fullName evidence="6">Permease</fullName>
    </submittedName>
</protein>
<name>A0A923EBD8_CLOTT</name>
<feature type="transmembrane region" description="Helical" evidence="5">
    <location>
        <begin position="259"/>
        <end position="278"/>
    </location>
</feature>
<dbReference type="GO" id="GO:0016020">
    <property type="term" value="C:membrane"/>
    <property type="evidence" value="ECO:0007669"/>
    <property type="project" value="UniProtKB-SubCell"/>
</dbReference>
<evidence type="ECO:0000256" key="3">
    <source>
        <dbReference type="ARBA" id="ARBA00022989"/>
    </source>
</evidence>
<dbReference type="Pfam" id="PF00654">
    <property type="entry name" value="Voltage_CLC"/>
    <property type="match status" value="1"/>
</dbReference>
<evidence type="ECO:0000256" key="1">
    <source>
        <dbReference type="ARBA" id="ARBA00004141"/>
    </source>
</evidence>
<keyword evidence="2 5" id="KW-0812">Transmembrane</keyword>
<gene>
    <name evidence="6" type="ORF">HGG79_10210</name>
</gene>
<feature type="transmembrane region" description="Helical" evidence="5">
    <location>
        <begin position="56"/>
        <end position="76"/>
    </location>
</feature>
<dbReference type="InterPro" id="IPR001807">
    <property type="entry name" value="ClC"/>
</dbReference>
<dbReference type="PRINTS" id="PR00762">
    <property type="entry name" value="CLCHANNEL"/>
</dbReference>
<feature type="transmembrane region" description="Helical" evidence="5">
    <location>
        <begin position="384"/>
        <end position="403"/>
    </location>
</feature>
<accession>A0A923EBD8</accession>
<feature type="transmembrane region" description="Helical" evidence="5">
    <location>
        <begin position="151"/>
        <end position="177"/>
    </location>
</feature>
<reference evidence="6 7" key="1">
    <citation type="submission" date="2020-04" db="EMBL/GenBank/DDBJ databases">
        <title>Genomic insights into acetone-butanol-ethanol (ABE) fermentation by sequencing solventogenic clostridia strains.</title>
        <authorList>
            <person name="Brown S."/>
        </authorList>
    </citation>
    <scope>NUCLEOTIDE SEQUENCE [LARGE SCALE GENOMIC DNA]</scope>
    <source>
        <strain evidence="6 7">DJ011</strain>
    </source>
</reference>
<comment type="caution">
    <text evidence="6">The sequence shown here is derived from an EMBL/GenBank/DDBJ whole genome shotgun (WGS) entry which is preliminary data.</text>
</comment>
<feature type="transmembrane region" description="Helical" evidence="5">
    <location>
        <begin position="226"/>
        <end position="247"/>
    </location>
</feature>
<proteinExistence type="predicted"/>
<dbReference type="Proteomes" id="UP000563151">
    <property type="component" value="Unassembled WGS sequence"/>
</dbReference>
<dbReference type="EMBL" id="JAAZWO010000011">
    <property type="protein sequence ID" value="MBC2398146.1"/>
    <property type="molecule type" value="Genomic_DNA"/>
</dbReference>
<evidence type="ECO:0000256" key="4">
    <source>
        <dbReference type="ARBA" id="ARBA00023136"/>
    </source>
</evidence>
<evidence type="ECO:0000256" key="5">
    <source>
        <dbReference type="SAM" id="Phobius"/>
    </source>
</evidence>
<keyword evidence="7" id="KW-1185">Reference proteome</keyword>
<dbReference type="InterPro" id="IPR014743">
    <property type="entry name" value="Cl-channel_core"/>
</dbReference>
<feature type="transmembrane region" description="Helical" evidence="5">
    <location>
        <begin position="183"/>
        <end position="205"/>
    </location>
</feature>
<evidence type="ECO:0000313" key="7">
    <source>
        <dbReference type="Proteomes" id="UP000563151"/>
    </source>
</evidence>
<dbReference type="Gene3D" id="1.10.3080.10">
    <property type="entry name" value="Clc chloride channel"/>
    <property type="match status" value="1"/>
</dbReference>
<feature type="transmembrane region" description="Helical" evidence="5">
    <location>
        <begin position="20"/>
        <end position="44"/>
    </location>
</feature>
<feature type="transmembrane region" description="Helical" evidence="5">
    <location>
        <begin position="349"/>
        <end position="372"/>
    </location>
</feature>
<dbReference type="InterPro" id="IPR050368">
    <property type="entry name" value="ClC-type_chloride_channel"/>
</dbReference>
<evidence type="ECO:0000256" key="2">
    <source>
        <dbReference type="ARBA" id="ARBA00022692"/>
    </source>
</evidence>
<dbReference type="GO" id="GO:0015108">
    <property type="term" value="F:chloride transmembrane transporter activity"/>
    <property type="evidence" value="ECO:0007669"/>
    <property type="project" value="InterPro"/>
</dbReference>
<dbReference type="PANTHER" id="PTHR43427">
    <property type="entry name" value="CHLORIDE CHANNEL PROTEIN CLC-E"/>
    <property type="match status" value="1"/>
</dbReference>
<comment type="subcellular location">
    <subcellularLocation>
        <location evidence="1">Membrane</location>
        <topology evidence="1">Multi-pass membrane protein</topology>
    </subcellularLocation>
</comment>